<evidence type="ECO:0000313" key="1">
    <source>
        <dbReference type="EMBL" id="PTB50609.1"/>
    </source>
</evidence>
<protein>
    <submittedName>
        <fullName evidence="1">Uncharacterized protein</fullName>
    </submittedName>
</protein>
<name>A0A2T4A0M4_TRIHA</name>
<accession>A0A2T4A0M4</accession>
<dbReference type="EMBL" id="KZ679688">
    <property type="protein sequence ID" value="PTB50609.1"/>
    <property type="molecule type" value="Genomic_DNA"/>
</dbReference>
<dbReference type="Proteomes" id="UP000241690">
    <property type="component" value="Unassembled WGS sequence"/>
</dbReference>
<dbReference type="RefSeq" id="XP_024770286.1">
    <property type="nucleotide sequence ID" value="XM_024921101.1"/>
</dbReference>
<gene>
    <name evidence="1" type="ORF">M431DRAFT_541592</name>
</gene>
<reference evidence="1 2" key="1">
    <citation type="submission" date="2016-07" db="EMBL/GenBank/DDBJ databases">
        <title>Multiple horizontal gene transfer events from other fungi enriched the ability of initially mycotrophic Trichoderma (Ascomycota) to feed on dead plant biomass.</title>
        <authorList>
            <consortium name="DOE Joint Genome Institute"/>
            <person name="Aerts A."/>
            <person name="Atanasova L."/>
            <person name="Chenthamara K."/>
            <person name="Zhang J."/>
            <person name="Grujic M."/>
            <person name="Henrissat B."/>
            <person name="Kuo A."/>
            <person name="Salamov A."/>
            <person name="Lipzen A."/>
            <person name="Labutti K."/>
            <person name="Barry K."/>
            <person name="Miao Y."/>
            <person name="Rahimi M.J."/>
            <person name="Shen Q."/>
            <person name="Grigoriev I.V."/>
            <person name="Kubicek C.P."/>
            <person name="Druzhinina I.S."/>
        </authorList>
    </citation>
    <scope>NUCLEOTIDE SEQUENCE [LARGE SCALE GENOMIC DNA]</scope>
    <source>
        <strain evidence="1 2">CBS 226.95</strain>
    </source>
</reference>
<evidence type="ECO:0000313" key="2">
    <source>
        <dbReference type="Proteomes" id="UP000241690"/>
    </source>
</evidence>
<dbReference type="GeneID" id="36629677"/>
<dbReference type="AlphaFoldDB" id="A0A2T4A0M4"/>
<sequence>MADKAWLDMAILLLVSRHEASSDSQLMLGICIWYVMSLASKSVSGEAAVPLCRYAAIGDVFGVSATLDTTLPLQHAEMASLQCVHFCRPQSPYISHFTRSQVPQMGQGLSSQANADEFSRKFAGQKQDRLQYKPRPDFKGGRYYLGPLLAVIRCAAYPWLMA</sequence>
<proteinExistence type="predicted"/>
<keyword evidence="2" id="KW-1185">Reference proteome</keyword>
<organism evidence="1 2">
    <name type="scientific">Trichoderma harzianum CBS 226.95</name>
    <dbReference type="NCBI Taxonomy" id="983964"/>
    <lineage>
        <taxon>Eukaryota</taxon>
        <taxon>Fungi</taxon>
        <taxon>Dikarya</taxon>
        <taxon>Ascomycota</taxon>
        <taxon>Pezizomycotina</taxon>
        <taxon>Sordariomycetes</taxon>
        <taxon>Hypocreomycetidae</taxon>
        <taxon>Hypocreales</taxon>
        <taxon>Hypocreaceae</taxon>
        <taxon>Trichoderma</taxon>
    </lineage>
</organism>